<reference evidence="1" key="1">
    <citation type="submission" date="2014-11" db="EMBL/GenBank/DDBJ databases">
        <authorList>
            <person name="Amaro Gonzalez C."/>
        </authorList>
    </citation>
    <scope>NUCLEOTIDE SEQUENCE</scope>
</reference>
<dbReference type="EMBL" id="GBXM01046590">
    <property type="protein sequence ID" value="JAH61987.1"/>
    <property type="molecule type" value="Transcribed_RNA"/>
</dbReference>
<protein>
    <submittedName>
        <fullName evidence="1">Uncharacterized protein</fullName>
    </submittedName>
</protein>
<dbReference type="AlphaFoldDB" id="A0A0E9U8D8"/>
<reference evidence="1" key="2">
    <citation type="journal article" date="2015" name="Fish Shellfish Immunol.">
        <title>Early steps in the European eel (Anguilla anguilla)-Vibrio vulnificus interaction in the gills: Role of the RtxA13 toxin.</title>
        <authorList>
            <person name="Callol A."/>
            <person name="Pajuelo D."/>
            <person name="Ebbesson L."/>
            <person name="Teles M."/>
            <person name="MacKenzie S."/>
            <person name="Amaro C."/>
        </authorList>
    </citation>
    <scope>NUCLEOTIDE SEQUENCE</scope>
</reference>
<accession>A0A0E9U8D8</accession>
<sequence length="36" mass="4137">MEYAQRKNCVVLLQASEGDKIGLFFNKIKDPVQHDT</sequence>
<organism evidence="1">
    <name type="scientific">Anguilla anguilla</name>
    <name type="common">European freshwater eel</name>
    <name type="synonym">Muraena anguilla</name>
    <dbReference type="NCBI Taxonomy" id="7936"/>
    <lineage>
        <taxon>Eukaryota</taxon>
        <taxon>Metazoa</taxon>
        <taxon>Chordata</taxon>
        <taxon>Craniata</taxon>
        <taxon>Vertebrata</taxon>
        <taxon>Euteleostomi</taxon>
        <taxon>Actinopterygii</taxon>
        <taxon>Neopterygii</taxon>
        <taxon>Teleostei</taxon>
        <taxon>Anguilliformes</taxon>
        <taxon>Anguillidae</taxon>
        <taxon>Anguilla</taxon>
    </lineage>
</organism>
<proteinExistence type="predicted"/>
<name>A0A0E9U8D8_ANGAN</name>
<evidence type="ECO:0000313" key="1">
    <source>
        <dbReference type="EMBL" id="JAH61987.1"/>
    </source>
</evidence>